<comment type="similarity">
    <text evidence="2">Belongs to the Asx family.</text>
</comment>
<evidence type="ECO:0000256" key="8">
    <source>
        <dbReference type="ARBA" id="ARBA00023163"/>
    </source>
</evidence>
<dbReference type="GO" id="GO:0035517">
    <property type="term" value="C:PR-DUB complex"/>
    <property type="evidence" value="ECO:0007669"/>
    <property type="project" value="TreeGrafter"/>
</dbReference>
<reference evidence="12" key="2">
    <citation type="submission" date="2007-04" db="EMBL/GenBank/DDBJ databases">
        <title>The genome of the human body louse.</title>
        <authorList>
            <consortium name="The Human Body Louse Genome Consortium"/>
            <person name="Kirkness E."/>
            <person name="Walenz B."/>
            <person name="Hass B."/>
            <person name="Bruggner R."/>
            <person name="Strausberg R."/>
        </authorList>
    </citation>
    <scope>NUCLEOTIDE SEQUENCE</scope>
    <source>
        <strain evidence="12">USDA</strain>
    </source>
</reference>
<keyword evidence="5" id="KW-0863">Zinc-finger</keyword>
<dbReference type="InterPro" id="IPR024811">
    <property type="entry name" value="ASX/ASX-like"/>
</dbReference>
<dbReference type="OMA" id="NIMRTQE"/>
<dbReference type="InterPro" id="IPR044867">
    <property type="entry name" value="DEUBAD_dom"/>
</dbReference>
<feature type="compositionally biased region" description="Low complexity" evidence="10">
    <location>
        <begin position="422"/>
        <end position="439"/>
    </location>
</feature>
<evidence type="ECO:0000256" key="4">
    <source>
        <dbReference type="ARBA" id="ARBA00022723"/>
    </source>
</evidence>
<evidence type="ECO:0000256" key="9">
    <source>
        <dbReference type="ARBA" id="ARBA00023242"/>
    </source>
</evidence>
<dbReference type="PANTHER" id="PTHR13578">
    <property type="entry name" value="ADDITIONAL SEX COMBS LIKE PROTEIN ASXL"/>
    <property type="match status" value="1"/>
</dbReference>
<dbReference type="GO" id="GO:0008270">
    <property type="term" value="F:zinc ion binding"/>
    <property type="evidence" value="ECO:0007669"/>
    <property type="project" value="UniProtKB-KW"/>
</dbReference>
<feature type="region of interest" description="Disordered" evidence="10">
    <location>
        <begin position="753"/>
        <end position="781"/>
    </location>
</feature>
<feature type="domain" description="DEUBAD" evidence="11">
    <location>
        <begin position="125"/>
        <end position="238"/>
    </location>
</feature>
<name>E0VBU7_PEDHC</name>
<dbReference type="eggNOG" id="ENOG502QWPH">
    <property type="taxonomic scope" value="Eukaryota"/>
</dbReference>
<dbReference type="PROSITE" id="PS51916">
    <property type="entry name" value="DEUBAD"/>
    <property type="match status" value="1"/>
</dbReference>
<gene>
    <name evidence="13" type="primary">8231252</name>
    <name evidence="12" type="ORF">Phum_PHUM073040</name>
</gene>
<dbReference type="PANTHER" id="PTHR13578:SF20">
    <property type="entry name" value="POLYCOMB PROTEIN ASX"/>
    <property type="match status" value="1"/>
</dbReference>
<dbReference type="RefSeq" id="XP_002423591.1">
    <property type="nucleotide sequence ID" value="XM_002423546.1"/>
</dbReference>
<dbReference type="STRING" id="121224.E0VBU7"/>
<evidence type="ECO:0000256" key="10">
    <source>
        <dbReference type="SAM" id="MobiDB-lite"/>
    </source>
</evidence>
<dbReference type="Pfam" id="PF13919">
    <property type="entry name" value="ASXH"/>
    <property type="match status" value="1"/>
</dbReference>
<keyword evidence="6" id="KW-0862">Zinc</keyword>
<dbReference type="KEGG" id="phu:Phum_PHUM073040"/>
<feature type="region of interest" description="Disordered" evidence="10">
    <location>
        <begin position="802"/>
        <end position="849"/>
    </location>
</feature>
<evidence type="ECO:0000313" key="14">
    <source>
        <dbReference type="Proteomes" id="UP000009046"/>
    </source>
</evidence>
<dbReference type="InterPro" id="IPR028020">
    <property type="entry name" value="ASX_DEUBAD_dom"/>
</dbReference>
<dbReference type="InParanoid" id="E0VBU7"/>
<dbReference type="CTD" id="8231252"/>
<dbReference type="HOGENOM" id="CLU_011865_0_0_1"/>
<dbReference type="FunCoup" id="E0VBU7">
    <property type="interactions" value="479"/>
</dbReference>
<dbReference type="GO" id="GO:0003682">
    <property type="term" value="F:chromatin binding"/>
    <property type="evidence" value="ECO:0007669"/>
    <property type="project" value="TreeGrafter"/>
</dbReference>
<reference evidence="12" key="1">
    <citation type="submission" date="2007-04" db="EMBL/GenBank/DDBJ databases">
        <title>Annotation of Pediculus humanus corporis strain USDA.</title>
        <authorList>
            <person name="Kirkness E."/>
            <person name="Hannick L."/>
            <person name="Hass B."/>
            <person name="Bruggner R."/>
            <person name="Lawson D."/>
            <person name="Bidwell S."/>
            <person name="Joardar V."/>
            <person name="Caler E."/>
            <person name="Walenz B."/>
            <person name="Inman J."/>
            <person name="Schobel S."/>
            <person name="Galinsky K."/>
            <person name="Amedeo P."/>
            <person name="Strausberg R."/>
        </authorList>
    </citation>
    <scope>NUCLEOTIDE SEQUENCE</scope>
    <source>
        <strain evidence="12">USDA</strain>
    </source>
</reference>
<dbReference type="OrthoDB" id="9348951at2759"/>
<feature type="compositionally biased region" description="Basic and acidic residues" evidence="10">
    <location>
        <begin position="362"/>
        <end position="382"/>
    </location>
</feature>
<dbReference type="EMBL" id="DS235042">
    <property type="protein sequence ID" value="EEB10853.1"/>
    <property type="molecule type" value="Genomic_DNA"/>
</dbReference>
<dbReference type="GO" id="GO:0009887">
    <property type="term" value="P:animal organ morphogenesis"/>
    <property type="evidence" value="ECO:0007669"/>
    <property type="project" value="TreeGrafter"/>
</dbReference>
<keyword evidence="3" id="KW-0678">Repressor</keyword>
<evidence type="ECO:0000256" key="6">
    <source>
        <dbReference type="ARBA" id="ARBA00022833"/>
    </source>
</evidence>
<evidence type="ECO:0000256" key="2">
    <source>
        <dbReference type="ARBA" id="ARBA00006391"/>
    </source>
</evidence>
<dbReference type="GeneID" id="8231252"/>
<sequence>MDSSQSQCCFNDSLKDINLRISHSHSKKVIKHALRQQAKRRRKNTTIAAGTSAPMPSFPRVIVKAVPILSTNKHVSFSKRPLTMREVLASIPGFSIKQRKRTYKKMSTAAQLEQTKEGCIDLETPDSILSNTDLRALLNKHTFSILPPLYQYKLVQLLPEVDRPNIVAQPDSSLRLNNSALNNEFFARACQKWRERLSEGEFTPENQQKLKTESEREKSKIDPWKLKHFEPIWGFKEYKDISIPKIVPNIVNTSRPPIKTTIKLRSNNSKKPQTIRTVGAITRAITRENADSSKRPNNVEIIPSSKKIKSQEVNTNVNSSGCEPDEELKTNDIVLEKETDQKLVIESAVVKTEPENNIEGASEPKETEIEKVEKSEKVESVKCEDQKDNLFLENEENEIDPLDTTSKEDCTDINYQDINTAESSIKSSSSASPDNNALPSPQPEAFIPSPSNVNLEIPCEMEDIKSDEESQIENNDLIENDDQKCEENDLGKAEDCNDLNETLVDESEIIKTKSYELTDGVVEDNIKSEIEEFNILKERENAMIDAENYILEENSRAKVLQVMETLCEEVKDSDNEVQAALFAVAVSEASNCWDVDSTEKLLSETETVSERLDENSFPDDSLRLDWNYDSKVNSPGVLTTSVPGEINTVPQLQEFTNKLDLVSLPPESVTNAESLVTSTVGVAQATGFGEPPIISSTTIASAAPPASIVCLPSMVSPTALVASISPFSTITNTNTTKIVTNTVPYLSMNCNSQVRPVKTSGKEKGNRNSRAASNKPPPGAVNLERSYQICQAVIQNSPNREQLKAQLKPPPSMLASSVPAVKRSDGNKKPESRGAPTQYGVVTSSRNGVPKTFTPPLPAQSGPLPKTGIPVKVNTLRSAIRQPSSSVMVRHVFTSSQGIPVTMAVLPHSQNNAFSEGVEQHSSHVGQYILVQRTGVGDAQQVFSGFKGTPPRASSAPPSNINQVHGHVVGSRDRPASVDGQRSGSLLVQCPNPGIQAVTRRPPRLTGGLVCNEVSSELDQPPTSGSYPAHNKEPMLSADSCSCNLKAMIVCKKCGAFCHDDCIGPSKLCVTCLIR</sequence>
<feature type="region of interest" description="Disordered" evidence="10">
    <location>
        <begin position="422"/>
        <end position="452"/>
    </location>
</feature>
<accession>E0VBU7</accession>
<proteinExistence type="inferred from homology"/>
<dbReference type="Proteomes" id="UP000009046">
    <property type="component" value="Unassembled WGS sequence"/>
</dbReference>
<feature type="region of interest" description="Disordered" evidence="10">
    <location>
        <begin position="354"/>
        <end position="382"/>
    </location>
</feature>
<dbReference type="InterPro" id="IPR026905">
    <property type="entry name" value="ASX-like_PHD"/>
</dbReference>
<organism>
    <name type="scientific">Pediculus humanus subsp. corporis</name>
    <name type="common">Body louse</name>
    <dbReference type="NCBI Taxonomy" id="121224"/>
    <lineage>
        <taxon>Eukaryota</taxon>
        <taxon>Metazoa</taxon>
        <taxon>Ecdysozoa</taxon>
        <taxon>Arthropoda</taxon>
        <taxon>Hexapoda</taxon>
        <taxon>Insecta</taxon>
        <taxon>Pterygota</taxon>
        <taxon>Neoptera</taxon>
        <taxon>Paraneoptera</taxon>
        <taxon>Psocodea</taxon>
        <taxon>Troctomorpha</taxon>
        <taxon>Phthiraptera</taxon>
        <taxon>Anoplura</taxon>
        <taxon>Pediculidae</taxon>
        <taxon>Pediculus</taxon>
    </lineage>
</organism>
<evidence type="ECO:0000259" key="11">
    <source>
        <dbReference type="PROSITE" id="PS51916"/>
    </source>
</evidence>
<evidence type="ECO:0000313" key="13">
    <source>
        <dbReference type="EnsemblMetazoa" id="PHUM073040-PA"/>
    </source>
</evidence>
<reference evidence="13" key="3">
    <citation type="submission" date="2021-02" db="UniProtKB">
        <authorList>
            <consortium name="EnsemblMetazoa"/>
        </authorList>
    </citation>
    <scope>IDENTIFICATION</scope>
    <source>
        <strain evidence="13">USDA</strain>
    </source>
</reference>
<keyword evidence="9" id="KW-0539">Nucleus</keyword>
<keyword evidence="14" id="KW-1185">Reference proteome</keyword>
<protein>
    <recommendedName>
        <fullName evidence="11">DEUBAD domain-containing protein</fullName>
    </recommendedName>
</protein>
<keyword evidence="7" id="KW-0805">Transcription regulation</keyword>
<dbReference type="AlphaFoldDB" id="E0VBU7"/>
<evidence type="ECO:0000256" key="7">
    <source>
        <dbReference type="ARBA" id="ARBA00023015"/>
    </source>
</evidence>
<evidence type="ECO:0000256" key="5">
    <source>
        <dbReference type="ARBA" id="ARBA00022771"/>
    </source>
</evidence>
<dbReference type="Pfam" id="PF13922">
    <property type="entry name" value="PHD_3"/>
    <property type="match status" value="1"/>
</dbReference>
<dbReference type="EnsemblMetazoa" id="PHUM073040-RA">
    <property type="protein sequence ID" value="PHUM073040-PA"/>
    <property type="gene ID" value="PHUM073040"/>
</dbReference>
<dbReference type="EMBL" id="AAZO01000879">
    <property type="status" value="NOT_ANNOTATED_CDS"/>
    <property type="molecule type" value="Genomic_DNA"/>
</dbReference>
<feature type="region of interest" description="Disordered" evidence="10">
    <location>
        <begin position="947"/>
        <end position="981"/>
    </location>
</feature>
<dbReference type="VEuPathDB" id="VectorBase:PHUM073040"/>
<feature type="compositionally biased region" description="Basic and acidic residues" evidence="10">
    <location>
        <begin position="822"/>
        <end position="832"/>
    </location>
</feature>
<keyword evidence="8" id="KW-0804">Transcription</keyword>
<keyword evidence="4" id="KW-0479">Metal-binding</keyword>
<evidence type="ECO:0000256" key="3">
    <source>
        <dbReference type="ARBA" id="ARBA00022491"/>
    </source>
</evidence>
<dbReference type="GO" id="GO:0003677">
    <property type="term" value="F:DNA binding"/>
    <property type="evidence" value="ECO:0007669"/>
    <property type="project" value="InterPro"/>
</dbReference>
<dbReference type="GO" id="GO:0045944">
    <property type="term" value="P:positive regulation of transcription by RNA polymerase II"/>
    <property type="evidence" value="ECO:0007669"/>
    <property type="project" value="TreeGrafter"/>
</dbReference>
<evidence type="ECO:0000313" key="12">
    <source>
        <dbReference type="EMBL" id="EEB10853.1"/>
    </source>
</evidence>
<comment type="subcellular location">
    <subcellularLocation>
        <location evidence="1">Nucleus</location>
    </subcellularLocation>
</comment>
<evidence type="ECO:0000256" key="1">
    <source>
        <dbReference type="ARBA" id="ARBA00004123"/>
    </source>
</evidence>